<protein>
    <submittedName>
        <fullName evidence="1">Uncharacterized protein</fullName>
    </submittedName>
</protein>
<reference evidence="1 2" key="1">
    <citation type="submission" date="2021-12" db="EMBL/GenBank/DDBJ databases">
        <title>Characterization of novel class B3 metallo-beta-lactamase from novel Pseudomonas species.</title>
        <authorList>
            <person name="Yamada K."/>
            <person name="Aoki K."/>
            <person name="Ishii Y."/>
        </authorList>
    </citation>
    <scope>NUCLEOTIDE SEQUENCE [LARGE SCALE GENOMIC DNA]</scope>
    <source>
        <strain evidence="1 2">TUM20286</strain>
    </source>
</reference>
<sequence length="230" mass="25554">MLRQGVHSALETEDLQTIMDMVWELDRRFTRWSIACASPGNEPLCNLTASEQVHSAWSNLQVLNSQGCNVQLSLSSADSWLHLVNVTEADLLVLSARGIEPTIQFTRKGVTEIFVHVNYGCELRDVMDSLAEQVQVGLQASVRAHIGSVSFPLPGFDCWHDEQLQLCSAFRLTPKTMGMQFSSQLRQLKGEVGPPRMLGAVPIQRSHVMDEHDEGLLNGRPRPQPESPAP</sequence>
<keyword evidence="2" id="KW-1185">Reference proteome</keyword>
<name>A0ABQ4W6N5_9PSED</name>
<organism evidence="1 2">
    <name type="scientific">Pseudomonas tohonis</name>
    <dbReference type="NCBI Taxonomy" id="2725477"/>
    <lineage>
        <taxon>Bacteria</taxon>
        <taxon>Pseudomonadati</taxon>
        <taxon>Pseudomonadota</taxon>
        <taxon>Gammaproteobacteria</taxon>
        <taxon>Pseudomonadales</taxon>
        <taxon>Pseudomonadaceae</taxon>
        <taxon>Pseudomonas</taxon>
    </lineage>
</organism>
<dbReference type="EMBL" id="BQKM01000015">
    <property type="protein sequence ID" value="GJN55051.1"/>
    <property type="molecule type" value="Genomic_DNA"/>
</dbReference>
<comment type="caution">
    <text evidence="1">The sequence shown here is derived from an EMBL/GenBank/DDBJ whole genome shotgun (WGS) entry which is preliminary data.</text>
</comment>
<proteinExistence type="predicted"/>
<gene>
    <name evidence="1" type="ORF">TUM20286_48030</name>
</gene>
<evidence type="ECO:0000313" key="1">
    <source>
        <dbReference type="EMBL" id="GJN55051.1"/>
    </source>
</evidence>
<accession>A0ABQ4W6N5</accession>
<evidence type="ECO:0000313" key="2">
    <source>
        <dbReference type="Proteomes" id="UP001054892"/>
    </source>
</evidence>
<dbReference type="Proteomes" id="UP001054892">
    <property type="component" value="Unassembled WGS sequence"/>
</dbReference>